<evidence type="ECO:0000313" key="3">
    <source>
        <dbReference type="Proteomes" id="UP000184339"/>
    </source>
</evidence>
<accession>A0A1M7R1U2</accession>
<reference evidence="3" key="1">
    <citation type="submission" date="2016-11" db="EMBL/GenBank/DDBJ databases">
        <authorList>
            <person name="Varghese N."/>
            <person name="Submissions S."/>
        </authorList>
    </citation>
    <scope>NUCLEOTIDE SEQUENCE [LARGE SCALE GENOMIC DNA]</scope>
    <source>
        <strain evidence="3">Sac-22</strain>
    </source>
</reference>
<keyword evidence="1" id="KW-0175">Coiled coil</keyword>
<dbReference type="RefSeq" id="WP_072787236.1">
    <property type="nucleotide sequence ID" value="NZ_FRCX01000009.1"/>
</dbReference>
<feature type="coiled-coil region" evidence="1">
    <location>
        <begin position="8"/>
        <end position="64"/>
    </location>
</feature>
<keyword evidence="3" id="KW-1185">Reference proteome</keyword>
<name>A0A1M7R1U2_9BURK</name>
<organism evidence="2 3">
    <name type="scientific">Duganella sacchari</name>
    <dbReference type="NCBI Taxonomy" id="551987"/>
    <lineage>
        <taxon>Bacteria</taxon>
        <taxon>Pseudomonadati</taxon>
        <taxon>Pseudomonadota</taxon>
        <taxon>Betaproteobacteria</taxon>
        <taxon>Burkholderiales</taxon>
        <taxon>Oxalobacteraceae</taxon>
        <taxon>Telluria group</taxon>
        <taxon>Duganella</taxon>
    </lineage>
</organism>
<proteinExistence type="predicted"/>
<evidence type="ECO:0000313" key="2">
    <source>
        <dbReference type="EMBL" id="SHN38663.1"/>
    </source>
</evidence>
<dbReference type="EMBL" id="FRCX01000009">
    <property type="protein sequence ID" value="SHN38663.1"/>
    <property type="molecule type" value="Genomic_DNA"/>
</dbReference>
<sequence>MDGPEPSSLTQERLLDDLRQVIENAEELLKNTDQYHGSLYQAARTKLAEALQTATAELARFEDMQIDRMIELTAVASRLHRDLTGEARLLRAFRRED</sequence>
<dbReference type="AlphaFoldDB" id="A0A1M7R1U2"/>
<dbReference type="Proteomes" id="UP000184339">
    <property type="component" value="Unassembled WGS sequence"/>
</dbReference>
<evidence type="ECO:0008006" key="4">
    <source>
        <dbReference type="Google" id="ProtNLM"/>
    </source>
</evidence>
<gene>
    <name evidence="2" type="ORF">SAMN05192549_109168</name>
</gene>
<dbReference type="OrthoDB" id="8704380at2"/>
<protein>
    <recommendedName>
        <fullName evidence="4">DUF883 domain-containing protein</fullName>
    </recommendedName>
</protein>
<evidence type="ECO:0000256" key="1">
    <source>
        <dbReference type="SAM" id="Coils"/>
    </source>
</evidence>